<proteinExistence type="predicted"/>
<evidence type="ECO:0000313" key="1">
    <source>
        <dbReference type="EMBL" id="MFM9649973.1"/>
    </source>
</evidence>
<evidence type="ECO:0000313" key="2">
    <source>
        <dbReference type="Proteomes" id="UP001631993"/>
    </source>
</evidence>
<dbReference type="RefSeq" id="WP_409097729.1">
    <property type="nucleotide sequence ID" value="NZ_JBJVNE010000014.1"/>
</dbReference>
<gene>
    <name evidence="1" type="ORF">ACKI1S_27970</name>
</gene>
<protein>
    <submittedName>
        <fullName evidence="1">Uncharacterized protein</fullName>
    </submittedName>
</protein>
<keyword evidence="2" id="KW-1185">Reference proteome</keyword>
<reference evidence="1 2" key="1">
    <citation type="submission" date="2024-12" db="EMBL/GenBank/DDBJ databases">
        <title>Forecasting of Potato common scab and diversities of Pathogenic streptomyces spp. in china.</title>
        <authorList>
            <person name="Handique U."/>
            <person name="Wu J."/>
        </authorList>
    </citation>
    <scope>NUCLEOTIDE SEQUENCE [LARGE SCALE GENOMIC DNA]</scope>
    <source>
        <strain evidence="1 2">ZRIMU1585</strain>
    </source>
</reference>
<organism evidence="1 2">
    <name type="scientific">Streptomyces galilaeus</name>
    <dbReference type="NCBI Taxonomy" id="33899"/>
    <lineage>
        <taxon>Bacteria</taxon>
        <taxon>Bacillati</taxon>
        <taxon>Actinomycetota</taxon>
        <taxon>Actinomycetes</taxon>
        <taxon>Kitasatosporales</taxon>
        <taxon>Streptomycetaceae</taxon>
        <taxon>Streptomyces</taxon>
    </lineage>
</organism>
<dbReference type="Proteomes" id="UP001631993">
    <property type="component" value="Unassembled WGS sequence"/>
</dbReference>
<sequence>MALSAALIFPGGVAVAPFAPPREWPDSAISAPLWEHAPADRIAVLSERRRRFGIEDERIDVTTLSDEEDVLI</sequence>
<accession>A0ABW9IPI0</accession>
<dbReference type="EMBL" id="JBJVNE010000014">
    <property type="protein sequence ID" value="MFM9649973.1"/>
    <property type="molecule type" value="Genomic_DNA"/>
</dbReference>
<name>A0ABW9IPI0_STRGJ</name>
<comment type="caution">
    <text evidence="1">The sequence shown here is derived from an EMBL/GenBank/DDBJ whole genome shotgun (WGS) entry which is preliminary data.</text>
</comment>